<dbReference type="InterPro" id="IPR004413">
    <property type="entry name" value="GatB"/>
</dbReference>
<dbReference type="InterPro" id="IPR014746">
    <property type="entry name" value="Gln_synth/guanido_kin_cat_dom"/>
</dbReference>
<dbReference type="NCBIfam" id="NF004014">
    <property type="entry name" value="PRK05477.1-4"/>
    <property type="match status" value="1"/>
</dbReference>
<dbReference type="HAMAP" id="MF_00121">
    <property type="entry name" value="GatB"/>
    <property type="match status" value="1"/>
</dbReference>
<dbReference type="InterPro" id="IPR003789">
    <property type="entry name" value="Asn/Gln_tRNA_amidoTrase-B-like"/>
</dbReference>
<dbReference type="GO" id="GO:0005524">
    <property type="term" value="F:ATP binding"/>
    <property type="evidence" value="ECO:0007669"/>
    <property type="project" value="UniProtKB-KW"/>
</dbReference>
<gene>
    <name evidence="11" type="ORF">MNB_ARC-1_375</name>
</gene>
<dbReference type="GO" id="GO:0050567">
    <property type="term" value="F:glutaminyl-tRNA synthase (glutamine-hydrolyzing) activity"/>
    <property type="evidence" value="ECO:0007669"/>
    <property type="project" value="UniProtKB-EC"/>
</dbReference>
<keyword evidence="3 11" id="KW-0436">Ligase</keyword>
<evidence type="ECO:0000256" key="5">
    <source>
        <dbReference type="ARBA" id="ARBA00022840"/>
    </source>
</evidence>
<name>A0A3B1EA70_9ZZZZ</name>
<dbReference type="GO" id="GO:0006412">
    <property type="term" value="P:translation"/>
    <property type="evidence" value="ECO:0007669"/>
    <property type="project" value="UniProtKB-KW"/>
</dbReference>
<dbReference type="InterPro" id="IPR006075">
    <property type="entry name" value="Asn/Gln-tRNA_Trfase_suB/E_cat"/>
</dbReference>
<dbReference type="PROSITE" id="PS01234">
    <property type="entry name" value="GATB"/>
    <property type="match status" value="1"/>
</dbReference>
<evidence type="ECO:0000256" key="6">
    <source>
        <dbReference type="ARBA" id="ARBA00022917"/>
    </source>
</evidence>
<evidence type="ECO:0000259" key="10">
    <source>
        <dbReference type="SMART" id="SM00845"/>
    </source>
</evidence>
<evidence type="ECO:0000313" key="11">
    <source>
        <dbReference type="EMBL" id="VAY87445.1"/>
    </source>
</evidence>
<feature type="domain" description="Asn/Gln amidotransferase" evidence="10">
    <location>
        <begin position="327"/>
        <end position="494"/>
    </location>
</feature>
<evidence type="ECO:0000256" key="2">
    <source>
        <dbReference type="ARBA" id="ARBA00011123"/>
    </source>
</evidence>
<dbReference type="InterPro" id="IPR042114">
    <property type="entry name" value="GatB_C_1"/>
</dbReference>
<dbReference type="NCBIfam" id="TIGR00133">
    <property type="entry name" value="gatB"/>
    <property type="match status" value="1"/>
</dbReference>
<dbReference type="InterPro" id="IPR018027">
    <property type="entry name" value="Asn/Gln_amidotransferase"/>
</dbReference>
<dbReference type="GO" id="GO:0050566">
    <property type="term" value="F:asparaginyl-tRNA synthase (glutamine-hydrolyzing) activity"/>
    <property type="evidence" value="ECO:0007669"/>
    <property type="project" value="UniProtKB-EC"/>
</dbReference>
<dbReference type="Pfam" id="PF02934">
    <property type="entry name" value="GatB_N"/>
    <property type="match status" value="1"/>
</dbReference>
<dbReference type="FunFam" id="1.10.10.410:FF:000001">
    <property type="entry name" value="Aspartyl/glutamyl-tRNA(Asn/Gln) amidotransferase subunit B"/>
    <property type="match status" value="1"/>
</dbReference>
<protein>
    <submittedName>
        <fullName evidence="11">Aspartyl-tRNA(Asn) amidotransferase subunit B @ Glutamyl-tRNA(Gln) amidotransferase subunit B</fullName>
        <ecNumber evidence="11">6.3.5.6</ecNumber>
        <ecNumber evidence="11">6.3.5.7</ecNumber>
    </submittedName>
</protein>
<comment type="similarity">
    <text evidence="1">Belongs to the GatB/GatE family. GatB subfamily.</text>
</comment>
<keyword evidence="6" id="KW-0648">Protein biosynthesis</keyword>
<dbReference type="GO" id="GO:0070681">
    <property type="term" value="P:glutaminyl-tRNAGln biosynthesis via transamidation"/>
    <property type="evidence" value="ECO:0007669"/>
    <property type="project" value="TreeGrafter"/>
</dbReference>
<dbReference type="EMBL" id="UOYO01000026">
    <property type="protein sequence ID" value="VAY87445.1"/>
    <property type="molecule type" value="Genomic_DNA"/>
</dbReference>
<reference evidence="11" key="1">
    <citation type="submission" date="2018-10" db="EMBL/GenBank/DDBJ databases">
        <authorList>
            <person name="Aoki K."/>
        </authorList>
    </citation>
    <scope>NUCLEOTIDE SEQUENCE</scope>
</reference>
<keyword evidence="5" id="KW-0067">ATP-binding</keyword>
<dbReference type="EC" id="6.3.5.7" evidence="11"/>
<organism evidence="11">
    <name type="scientific">hydrothermal vent metagenome</name>
    <dbReference type="NCBI Taxonomy" id="652676"/>
    <lineage>
        <taxon>unclassified sequences</taxon>
        <taxon>metagenomes</taxon>
        <taxon>ecological metagenomes</taxon>
    </lineage>
</organism>
<dbReference type="InterPro" id="IPR017959">
    <property type="entry name" value="Asn/Gln-tRNA_amidoTrfase_suB/E"/>
</dbReference>
<dbReference type="EC" id="6.3.5.6" evidence="11"/>
<dbReference type="SMART" id="SM00845">
    <property type="entry name" value="GatB_Yqey"/>
    <property type="match status" value="1"/>
</dbReference>
<dbReference type="InterPro" id="IPR023168">
    <property type="entry name" value="GatB_Yqey_C_2"/>
</dbReference>
<dbReference type="SUPFAM" id="SSF89095">
    <property type="entry name" value="GatB/YqeY motif"/>
    <property type="match status" value="1"/>
</dbReference>
<dbReference type="Gene3D" id="1.10.150.380">
    <property type="entry name" value="GatB domain, N-terminal subdomain"/>
    <property type="match status" value="1"/>
</dbReference>
<keyword evidence="4" id="KW-0547">Nucleotide-binding</keyword>
<dbReference type="AlphaFoldDB" id="A0A3B1EA70"/>
<dbReference type="InterPro" id="IPR017958">
    <property type="entry name" value="Gln-tRNA_amidoTrfase_suB_CS"/>
</dbReference>
<dbReference type="SUPFAM" id="SSF55931">
    <property type="entry name" value="Glutamine synthetase/guanido kinase"/>
    <property type="match status" value="1"/>
</dbReference>
<comment type="function">
    <text evidence="7">Allows the formation of correctly charged Asn-tRNA(Asn) or Gln-tRNA(Gln) through the transamidation of misacylated Asp-tRNA(Asn) or Glu-tRNA(Gln) in organisms which lack either or both of asparaginyl-tRNA or glutaminyl-tRNA synthetases. The reaction takes place in the presence of glutamine and ATP through an activated phospho-Asp-tRNA(Asn) or phospho-Glu-tRNA(Gln).</text>
</comment>
<dbReference type="Gene3D" id="1.10.10.410">
    <property type="match status" value="1"/>
</dbReference>
<dbReference type="Pfam" id="PF02637">
    <property type="entry name" value="GatB_Yqey"/>
    <property type="match status" value="1"/>
</dbReference>
<dbReference type="FunFam" id="1.10.150.380:FF:000001">
    <property type="entry name" value="Aspartyl/glutamyl-tRNA(Asn/Gln) amidotransferase subunit B"/>
    <property type="match status" value="1"/>
</dbReference>
<proteinExistence type="inferred from homology"/>
<sequence>MFEVVIGLEVHVQLNTKSKLFCNCATSFGDDPNVNVCPICLALPGALPVLNKKAVYKAIELGTAIDAQINQKSVFNRKNYFYPDLPTGYQISQFEVPVVGQGKIVIDFNDGSSKSIGIIRAHLENDAGKNTHAHDCSKVDLNRAGTPLLEIVSEPDMRSSQEAILYLKKLHAIVRYIDISNANMQEGSFRVDVNVSIRPKGDNKLYTRCEIKNMNSFKFIEKAIEYEVQRQTEAWKDGTYKTNVVQETRLFDVNAGETRSMRGKEDAADYRYFPDPDLLPLIITDEMIEKYSKIPELPDDKKARFVKEFGLKEYDAGVICATKETAQFFEDMVAVGISGKNATTWLTVELQGRFSDGINVATSPVNAKTLGILVKRIEEGRISGKAGKEILDKLMQNNIVPCPRELVGKENDLSTIISKQDVDELIKFMGLEQVSDDSAILIIIDGILSANQDKVEQYKSGKDKLFGFFVGQTMKASKGSANPQIVNKLLKQRLL</sequence>
<evidence type="ECO:0000256" key="1">
    <source>
        <dbReference type="ARBA" id="ARBA00005306"/>
    </source>
</evidence>
<comment type="subunit">
    <text evidence="2">Heterotrimer of A, B and C subunits.</text>
</comment>
<comment type="catalytic activity">
    <reaction evidence="8">
        <text>L-aspartyl-tRNA(Asn) + L-glutamine + ATP + H2O = L-asparaginyl-tRNA(Asn) + L-glutamate + ADP + phosphate + 2 H(+)</text>
        <dbReference type="Rhea" id="RHEA:14513"/>
        <dbReference type="Rhea" id="RHEA-COMP:9674"/>
        <dbReference type="Rhea" id="RHEA-COMP:9677"/>
        <dbReference type="ChEBI" id="CHEBI:15377"/>
        <dbReference type="ChEBI" id="CHEBI:15378"/>
        <dbReference type="ChEBI" id="CHEBI:29985"/>
        <dbReference type="ChEBI" id="CHEBI:30616"/>
        <dbReference type="ChEBI" id="CHEBI:43474"/>
        <dbReference type="ChEBI" id="CHEBI:58359"/>
        <dbReference type="ChEBI" id="CHEBI:78515"/>
        <dbReference type="ChEBI" id="CHEBI:78516"/>
        <dbReference type="ChEBI" id="CHEBI:456216"/>
    </reaction>
</comment>
<evidence type="ECO:0000256" key="8">
    <source>
        <dbReference type="ARBA" id="ARBA00047380"/>
    </source>
</evidence>
<comment type="catalytic activity">
    <reaction evidence="9">
        <text>L-glutamyl-tRNA(Gln) + L-glutamine + ATP + H2O = L-glutaminyl-tRNA(Gln) + L-glutamate + ADP + phosphate + H(+)</text>
        <dbReference type="Rhea" id="RHEA:17521"/>
        <dbReference type="Rhea" id="RHEA-COMP:9681"/>
        <dbReference type="Rhea" id="RHEA-COMP:9684"/>
        <dbReference type="ChEBI" id="CHEBI:15377"/>
        <dbReference type="ChEBI" id="CHEBI:15378"/>
        <dbReference type="ChEBI" id="CHEBI:29985"/>
        <dbReference type="ChEBI" id="CHEBI:30616"/>
        <dbReference type="ChEBI" id="CHEBI:43474"/>
        <dbReference type="ChEBI" id="CHEBI:58359"/>
        <dbReference type="ChEBI" id="CHEBI:78520"/>
        <dbReference type="ChEBI" id="CHEBI:78521"/>
        <dbReference type="ChEBI" id="CHEBI:456216"/>
    </reaction>
</comment>
<evidence type="ECO:0000256" key="4">
    <source>
        <dbReference type="ARBA" id="ARBA00022741"/>
    </source>
</evidence>
<evidence type="ECO:0000256" key="9">
    <source>
        <dbReference type="ARBA" id="ARBA00047913"/>
    </source>
</evidence>
<dbReference type="NCBIfam" id="NF004012">
    <property type="entry name" value="PRK05477.1-2"/>
    <property type="match status" value="1"/>
</dbReference>
<dbReference type="PANTHER" id="PTHR11659">
    <property type="entry name" value="GLUTAMYL-TRNA GLN AMIDOTRANSFERASE SUBUNIT B MITOCHONDRIAL AND PROKARYOTIC PET112-RELATED"/>
    <property type="match status" value="1"/>
</dbReference>
<keyword evidence="11" id="KW-0808">Transferase</keyword>
<evidence type="ECO:0000256" key="3">
    <source>
        <dbReference type="ARBA" id="ARBA00022598"/>
    </source>
</evidence>
<dbReference type="PANTHER" id="PTHR11659:SF0">
    <property type="entry name" value="GLUTAMYL-TRNA(GLN) AMIDOTRANSFERASE SUBUNIT B, MITOCHONDRIAL"/>
    <property type="match status" value="1"/>
</dbReference>
<dbReference type="GO" id="GO:0016740">
    <property type="term" value="F:transferase activity"/>
    <property type="evidence" value="ECO:0007669"/>
    <property type="project" value="UniProtKB-KW"/>
</dbReference>
<accession>A0A3B1EA70</accession>
<evidence type="ECO:0000256" key="7">
    <source>
        <dbReference type="ARBA" id="ARBA00024799"/>
    </source>
</evidence>